<dbReference type="Pfam" id="PF07944">
    <property type="entry name" value="Beta-AFase-like_GH127_cat"/>
    <property type="match status" value="1"/>
</dbReference>
<dbReference type="PROSITE" id="PS51257">
    <property type="entry name" value="PROKAR_LIPOPROTEIN"/>
    <property type="match status" value="1"/>
</dbReference>
<comment type="caution">
    <text evidence="3">The sequence shown here is derived from an EMBL/GenBank/DDBJ whole genome shotgun (WGS) entry which is preliminary data.</text>
</comment>
<evidence type="ECO:0008006" key="5">
    <source>
        <dbReference type="Google" id="ProtNLM"/>
    </source>
</evidence>
<dbReference type="GO" id="GO:0005975">
    <property type="term" value="P:carbohydrate metabolic process"/>
    <property type="evidence" value="ECO:0007669"/>
    <property type="project" value="InterPro"/>
</dbReference>
<dbReference type="InterPro" id="IPR012878">
    <property type="entry name" value="Beta-AFase-like_GH127_cat"/>
</dbReference>
<dbReference type="AlphaFoldDB" id="A0A399T6N5"/>
<dbReference type="PANTHER" id="PTHR43465">
    <property type="entry name" value="DUF1680 DOMAIN PROTEIN (AFU_ORTHOLOGUE AFUA_1G08910)"/>
    <property type="match status" value="1"/>
</dbReference>
<dbReference type="EMBL" id="QWGR01000001">
    <property type="protein sequence ID" value="RIJ50829.1"/>
    <property type="molecule type" value="Genomic_DNA"/>
</dbReference>
<protein>
    <recommendedName>
        <fullName evidence="5">Glycoside hydrolase family 127 protein</fullName>
    </recommendedName>
</protein>
<dbReference type="InterPro" id="IPR049046">
    <property type="entry name" value="Beta-AFase-like_GH127_middle"/>
</dbReference>
<dbReference type="PANTHER" id="PTHR43465:SF2">
    <property type="entry name" value="DUF1680 DOMAIN PROTEIN (AFU_ORTHOLOGUE AFUA_1G08910)"/>
    <property type="match status" value="1"/>
</dbReference>
<gene>
    <name evidence="3" type="ORF">D1614_02595</name>
</gene>
<keyword evidence="4" id="KW-1185">Reference proteome</keyword>
<dbReference type="SUPFAM" id="SSF48208">
    <property type="entry name" value="Six-hairpin glycosidases"/>
    <property type="match status" value="1"/>
</dbReference>
<dbReference type="InterPro" id="IPR049174">
    <property type="entry name" value="Beta-AFase-like"/>
</dbReference>
<evidence type="ECO:0000259" key="2">
    <source>
        <dbReference type="Pfam" id="PF20736"/>
    </source>
</evidence>
<organism evidence="3 4">
    <name type="scientific">Maribellus luteus</name>
    <dbReference type="NCBI Taxonomy" id="2305463"/>
    <lineage>
        <taxon>Bacteria</taxon>
        <taxon>Pseudomonadati</taxon>
        <taxon>Bacteroidota</taxon>
        <taxon>Bacteroidia</taxon>
        <taxon>Marinilabiliales</taxon>
        <taxon>Prolixibacteraceae</taxon>
        <taxon>Maribellus</taxon>
    </lineage>
</organism>
<proteinExistence type="predicted"/>
<name>A0A399T6N5_9BACT</name>
<evidence type="ECO:0000313" key="3">
    <source>
        <dbReference type="EMBL" id="RIJ50829.1"/>
    </source>
</evidence>
<sequence length="695" mass="78737">MDDVAKIKIRMKNIFIGIIVGFQLFISCNKSGDTIHNLIDYKKEFYQTDKHIAVPPAFIPLPPGAIRPEGWLNDWAESAANGITGHLDEWSPTFGEAWKGKGFKAEGTNEEDGTGWALEQCAYWLDGAVRLAYVLNDSALIRKVSARLDTVVEGVLNHPENSLIYWKPKDFVNEVKTTRGEFNSWSHSHMARALLAYYEATGREEVLTALLNAYSDYPLPIMPEKIYPVTGAVNVDPMIELYTLTGDTAILNKILEMTKSTSFNQTIDKWIDGKFESRHGVVFYENIRIPAMLYSFSGNKKYLEAFFSANRWLGQHILPCGVASSEEFNAGIGSTRNIETCNVSTSAWTYQKVFEITGDSDWGDAIEKVFFNAVPAAVDSDFKTMCYYQSPNRINGVFPSEAPIAPGHDASPYIFRPTGHPVLCCVGNVNRAIPNYIMHMWMTTLDNGIAATLYGPSEVKTTVSNGVGITIKTETNYPYTEDIVLSLYPEREIEFPLYLRMPEWCKNPSIRVNGKDVVWNFNDKGFALIKRAWQKEDKVSIHFPMQVNIILGNETSYPQVQYFKNNRNQAILKRVNNPFQSVYYGPLLLALPVPDKGENSTSKEYKGTFNFALNMNSEKTNELTSVHKQEMNKPWHWQLDDSPLKIRVQAKQFDWEPTELQPLPQNFVSAGKDTTIVLVPYNMTKFRISMFPVCE</sequence>
<evidence type="ECO:0000313" key="4">
    <source>
        <dbReference type="Proteomes" id="UP000265926"/>
    </source>
</evidence>
<evidence type="ECO:0000259" key="1">
    <source>
        <dbReference type="Pfam" id="PF07944"/>
    </source>
</evidence>
<dbReference type="InterPro" id="IPR008928">
    <property type="entry name" value="6-hairpin_glycosidase_sf"/>
</dbReference>
<feature type="domain" description="Non-reducing end beta-L-arabinofuranosidase-like GH127 middle" evidence="2">
    <location>
        <begin position="449"/>
        <end position="545"/>
    </location>
</feature>
<dbReference type="Proteomes" id="UP000265926">
    <property type="component" value="Unassembled WGS sequence"/>
</dbReference>
<dbReference type="Pfam" id="PF20736">
    <property type="entry name" value="Glyco_hydro127M"/>
    <property type="match status" value="1"/>
</dbReference>
<reference evidence="3 4" key="1">
    <citation type="submission" date="2018-08" db="EMBL/GenBank/DDBJ databases">
        <title>Pallidiluteibacterium maritimus gen. nov., sp. nov., isolated from coastal sediment.</title>
        <authorList>
            <person name="Zhou L.Y."/>
        </authorList>
    </citation>
    <scope>NUCLEOTIDE SEQUENCE [LARGE SCALE GENOMIC DNA]</scope>
    <source>
        <strain evidence="3 4">XSD2</strain>
    </source>
</reference>
<accession>A0A399T6N5</accession>
<feature type="domain" description="Non-reducing end beta-L-arabinofuranosidase-like GH127 catalytic" evidence="1">
    <location>
        <begin position="123"/>
        <end position="435"/>
    </location>
</feature>